<evidence type="ECO:0000313" key="1">
    <source>
        <dbReference type="EMBL" id="KUM46413.1"/>
    </source>
</evidence>
<reference evidence="1" key="1">
    <citation type="journal article" date="2015" name="Genome Biol. Evol.">
        <title>Organellar Genomes of White Spruce (Picea glauca): Assembly and Annotation.</title>
        <authorList>
            <person name="Jackman S.D."/>
            <person name="Warren R.L."/>
            <person name="Gibb E.A."/>
            <person name="Vandervalk B.P."/>
            <person name="Mohamadi H."/>
            <person name="Chu J."/>
            <person name="Raymond A."/>
            <person name="Pleasance S."/>
            <person name="Coope R."/>
            <person name="Wildung M.R."/>
            <person name="Ritland C.E."/>
            <person name="Bousquet J."/>
            <person name="Jones S.J."/>
            <person name="Bohlmann J."/>
            <person name="Birol I."/>
        </authorList>
    </citation>
    <scope>NUCLEOTIDE SEQUENCE [LARGE SCALE GENOMIC DNA]</scope>
    <source>
        <tissue evidence="1">Flushing bud</tissue>
    </source>
</reference>
<dbReference type="AlphaFoldDB" id="A0A124GMQ7"/>
<proteinExistence type="predicted"/>
<keyword evidence="1" id="KW-0496">Mitochondrion</keyword>
<gene>
    <name evidence="1" type="ORF">ABT39_MTgene1512</name>
</gene>
<organism evidence="1">
    <name type="scientific">Picea glauca</name>
    <name type="common">White spruce</name>
    <name type="synonym">Pinus glauca</name>
    <dbReference type="NCBI Taxonomy" id="3330"/>
    <lineage>
        <taxon>Eukaryota</taxon>
        <taxon>Viridiplantae</taxon>
        <taxon>Streptophyta</taxon>
        <taxon>Embryophyta</taxon>
        <taxon>Tracheophyta</taxon>
        <taxon>Spermatophyta</taxon>
        <taxon>Pinopsida</taxon>
        <taxon>Pinidae</taxon>
        <taxon>Conifers I</taxon>
        <taxon>Pinales</taxon>
        <taxon>Pinaceae</taxon>
        <taxon>Picea</taxon>
    </lineage>
</organism>
<dbReference type="EMBL" id="LKAM01000011">
    <property type="protein sequence ID" value="KUM46413.1"/>
    <property type="molecule type" value="Genomic_DNA"/>
</dbReference>
<protein>
    <submittedName>
        <fullName evidence="1">Uncharacterized protein</fullName>
    </submittedName>
</protein>
<name>A0A124GMQ7_PICGL</name>
<accession>A0A124GMQ7</accession>
<geneLocation type="mitochondrion" evidence="1"/>
<comment type="caution">
    <text evidence="1">The sequence shown here is derived from an EMBL/GenBank/DDBJ whole genome shotgun (WGS) entry which is preliminary data.</text>
</comment>
<sequence>MGVASLLGLGSNGRAVLVFSEDPRIFRSFIVSTMARSGTSFSTAGSYSHYKSNNMNCFHSFNRPCSLSELTLYGSDLSSPSPNGLLIQKASTPL</sequence>